<organism evidence="2">
    <name type="scientific">Ixodes ricinus</name>
    <name type="common">Common tick</name>
    <name type="synonym">Acarus ricinus</name>
    <dbReference type="NCBI Taxonomy" id="34613"/>
    <lineage>
        <taxon>Eukaryota</taxon>
        <taxon>Metazoa</taxon>
        <taxon>Ecdysozoa</taxon>
        <taxon>Arthropoda</taxon>
        <taxon>Chelicerata</taxon>
        <taxon>Arachnida</taxon>
        <taxon>Acari</taxon>
        <taxon>Parasitiformes</taxon>
        <taxon>Ixodida</taxon>
        <taxon>Ixodoidea</taxon>
        <taxon>Ixodidae</taxon>
        <taxon>Ixodinae</taxon>
        <taxon>Ixodes</taxon>
    </lineage>
</organism>
<feature type="signal peptide" evidence="1">
    <location>
        <begin position="1"/>
        <end position="17"/>
    </location>
</feature>
<proteinExistence type="evidence at transcript level"/>
<protein>
    <submittedName>
        <fullName evidence="2">Putative salivary kunitz domain protein</fullName>
    </submittedName>
</protein>
<evidence type="ECO:0000256" key="1">
    <source>
        <dbReference type="SAM" id="SignalP"/>
    </source>
</evidence>
<reference evidence="2" key="1">
    <citation type="submission" date="2012-12" db="EMBL/GenBank/DDBJ databases">
        <title>Identification and characterization of a phenylalanine ammonia-lyase gene family in Isatis indigotica Fort.</title>
        <authorList>
            <person name="Liu Q."/>
            <person name="Chen J."/>
            <person name="Zhou X."/>
            <person name="Di P."/>
            <person name="Xiao Y."/>
            <person name="Xuan H."/>
            <person name="Zhang L."/>
            <person name="Chen W."/>
        </authorList>
    </citation>
    <scope>NUCLEOTIDE SEQUENCE</scope>
    <source>
        <tissue evidence="2">Salivary gland</tissue>
    </source>
</reference>
<sequence length="96" mass="10421">MKATIAVLCFLVAVAYAIVVDAMIVSRPIDEGALNPKCVKPKDCPGNDRTVYYYDPQGGCKSIQLKANCTDNGNYDNLKDCNKNCPPPPGKEARRA</sequence>
<name>A0A0K8RL13_IXORI</name>
<evidence type="ECO:0000313" key="2">
    <source>
        <dbReference type="EMBL" id="JAA71224.1"/>
    </source>
</evidence>
<accession>A0A0K8RL13</accession>
<dbReference type="AlphaFoldDB" id="A0A0K8RL13"/>
<dbReference type="EMBL" id="GADI01002584">
    <property type="protein sequence ID" value="JAA71224.1"/>
    <property type="molecule type" value="mRNA"/>
</dbReference>
<keyword evidence="1" id="KW-0732">Signal</keyword>
<feature type="chain" id="PRO_5005518154" evidence="1">
    <location>
        <begin position="18"/>
        <end position="96"/>
    </location>
</feature>